<dbReference type="Gene3D" id="1.10.10.10">
    <property type="entry name" value="Winged helix-like DNA-binding domain superfamily/Winged helix DNA-binding domain"/>
    <property type="match status" value="1"/>
</dbReference>
<dbReference type="AlphaFoldDB" id="A0A645B0Q7"/>
<name>A0A645B0Q7_9ZZZZ</name>
<evidence type="ECO:0000313" key="1">
    <source>
        <dbReference type="EMBL" id="MPM58131.1"/>
    </source>
</evidence>
<dbReference type="InterPro" id="IPR036388">
    <property type="entry name" value="WH-like_DNA-bd_sf"/>
</dbReference>
<gene>
    <name evidence="1" type="ORF">SDC9_104960</name>
</gene>
<proteinExistence type="predicted"/>
<protein>
    <submittedName>
        <fullName evidence="1">Uncharacterized protein</fullName>
    </submittedName>
</protein>
<dbReference type="EMBL" id="VSSQ01016609">
    <property type="protein sequence ID" value="MPM58131.1"/>
    <property type="molecule type" value="Genomic_DNA"/>
</dbReference>
<sequence>MTKKSFNEKLHDSKDMPKVIEITDPKTISMYRGTKMLIAPPIAYDEIMRRVPYGKLITADYVRNYLARKHNADFTCPLTAGIFMNIAARASVERKIDETPYWRTLKKDGELNEKYPDGIDNQRMLLEMEGHTIIQKGKRYFVKDYEKNLFVLED</sequence>
<accession>A0A645B0Q7</accession>
<comment type="caution">
    <text evidence="1">The sequence shown here is derived from an EMBL/GenBank/DDBJ whole genome shotgun (WGS) entry which is preliminary data.</text>
</comment>
<organism evidence="1">
    <name type="scientific">bioreactor metagenome</name>
    <dbReference type="NCBI Taxonomy" id="1076179"/>
    <lineage>
        <taxon>unclassified sequences</taxon>
        <taxon>metagenomes</taxon>
        <taxon>ecological metagenomes</taxon>
    </lineage>
</organism>
<reference evidence="1" key="1">
    <citation type="submission" date="2019-08" db="EMBL/GenBank/DDBJ databases">
        <authorList>
            <person name="Kucharzyk K."/>
            <person name="Murdoch R.W."/>
            <person name="Higgins S."/>
            <person name="Loffler F."/>
        </authorList>
    </citation>
    <scope>NUCLEOTIDE SEQUENCE</scope>
</reference>